<keyword evidence="4 7" id="KW-0472">Membrane</keyword>
<comment type="subcellular location">
    <subcellularLocation>
        <location evidence="1">Endomembrane system</location>
        <topology evidence="1">Multi-pass membrane protein</topology>
    </subcellularLocation>
</comment>
<feature type="domain" description="HTTM-like" evidence="8">
    <location>
        <begin position="7"/>
        <end position="266"/>
    </location>
</feature>
<evidence type="ECO:0000256" key="7">
    <source>
        <dbReference type="SAM" id="Phobius"/>
    </source>
</evidence>
<feature type="transmembrane region" description="Helical" evidence="7">
    <location>
        <begin position="201"/>
        <end position="223"/>
    </location>
</feature>
<dbReference type="RefSeq" id="WP_141422179.1">
    <property type="nucleotide sequence ID" value="NZ_VIAR01000010.1"/>
</dbReference>
<keyword evidence="5" id="KW-1015">Disulfide bond</keyword>
<dbReference type="InterPro" id="IPR053934">
    <property type="entry name" value="HTTM_dom"/>
</dbReference>
<name>A0A507ZJS9_9FLAO</name>
<feature type="transmembrane region" description="Helical" evidence="7">
    <location>
        <begin position="112"/>
        <end position="131"/>
    </location>
</feature>
<organism evidence="9 10">
    <name type="scientific">Haloflavibacter putidus</name>
    <dbReference type="NCBI Taxonomy" id="2576776"/>
    <lineage>
        <taxon>Bacteria</taxon>
        <taxon>Pseudomonadati</taxon>
        <taxon>Bacteroidota</taxon>
        <taxon>Flavobacteriia</taxon>
        <taxon>Flavobacteriales</taxon>
        <taxon>Flavobacteriaceae</taxon>
        <taxon>Haloflavibacter</taxon>
    </lineage>
</organism>
<proteinExistence type="predicted"/>
<dbReference type="PANTHER" id="PTHR12639">
    <property type="entry name" value="VITAMIN K-DEPENDENT GAMMA-CARBOXYLASE"/>
    <property type="match status" value="1"/>
</dbReference>
<dbReference type="OrthoDB" id="341137at2"/>
<feature type="transmembrane region" description="Helical" evidence="7">
    <location>
        <begin position="152"/>
        <end position="171"/>
    </location>
</feature>
<feature type="transmembrane region" description="Helical" evidence="7">
    <location>
        <begin position="283"/>
        <end position="302"/>
    </location>
</feature>
<accession>A0A507ZJS9</accession>
<dbReference type="GO" id="GO:0012505">
    <property type="term" value="C:endomembrane system"/>
    <property type="evidence" value="ECO:0007669"/>
    <property type="project" value="UniProtKB-SubCell"/>
</dbReference>
<feature type="transmembrane region" description="Helical" evidence="7">
    <location>
        <begin position="67"/>
        <end position="86"/>
    </location>
</feature>
<dbReference type="AlphaFoldDB" id="A0A507ZJS9"/>
<dbReference type="EMBL" id="VIAR01000010">
    <property type="protein sequence ID" value="TQD36941.1"/>
    <property type="molecule type" value="Genomic_DNA"/>
</dbReference>
<dbReference type="Pfam" id="PF22777">
    <property type="entry name" value="VKGC_lumenal_dom"/>
    <property type="match status" value="1"/>
</dbReference>
<sequence length="440" mass="52105">MLNRWLFTHIDNSSLVLFRVFFGVLITLEAWGAIATGWVKRVMVEPSQTFNFIGLDFLQALLGPKMYLYFFIMGVFGVFVALGYKYRFSMFGFTLMWAGVYFLQKSSYNNHYYLLLLICIFMLIVPANRYLSLDARQNPALRKISMPRWVKIFIILQLGVVYTYAAVAKLYPDWLDLTMPTILMDARSRLPYIGFLLKPDWVPVVVAYFGIFFDLLIVPLLLWRKTRLPVFILAVFFHLFNSAVFHIGIFPYLSLAFCLFFFSEESIHKRFLKRKLFYNKAEVIVPNYKPLLVTFFGIWFIVQIGLPLRHWLIKENVLWTEEGHRLSWRMMLRTKSGIINFKIVNKKTGDEHFVNLKDYLSKKQRRALATKPDMIWQFSQRLKKEYAQKGKNIAIYVDSRVSVNQRPYERFIDNEVDMAAAEWNYFWHNPWILPSNLDKS</sequence>
<gene>
    <name evidence="9" type="ORF">FKR84_10035</name>
</gene>
<dbReference type="Proteomes" id="UP000317169">
    <property type="component" value="Unassembled WGS sequence"/>
</dbReference>
<evidence type="ECO:0000259" key="8">
    <source>
        <dbReference type="SMART" id="SM00752"/>
    </source>
</evidence>
<dbReference type="InterPro" id="IPR053935">
    <property type="entry name" value="VKGC_lumenal_dom"/>
</dbReference>
<keyword evidence="2 7" id="KW-0812">Transmembrane</keyword>
<evidence type="ECO:0000256" key="3">
    <source>
        <dbReference type="ARBA" id="ARBA00022989"/>
    </source>
</evidence>
<feature type="transmembrane region" description="Helical" evidence="7">
    <location>
        <begin position="230"/>
        <end position="263"/>
    </location>
</feature>
<dbReference type="InterPro" id="IPR007782">
    <property type="entry name" value="VKG_COase"/>
</dbReference>
<evidence type="ECO:0000256" key="4">
    <source>
        <dbReference type="ARBA" id="ARBA00023136"/>
    </source>
</evidence>
<evidence type="ECO:0000256" key="6">
    <source>
        <dbReference type="ARBA" id="ARBA00023239"/>
    </source>
</evidence>
<evidence type="ECO:0000256" key="5">
    <source>
        <dbReference type="ARBA" id="ARBA00023157"/>
    </source>
</evidence>
<keyword evidence="3 7" id="KW-1133">Transmembrane helix</keyword>
<evidence type="ECO:0000313" key="9">
    <source>
        <dbReference type="EMBL" id="TQD36941.1"/>
    </source>
</evidence>
<dbReference type="GO" id="GO:0019842">
    <property type="term" value="F:vitamin binding"/>
    <property type="evidence" value="ECO:0007669"/>
    <property type="project" value="TreeGrafter"/>
</dbReference>
<comment type="caution">
    <text evidence="9">The sequence shown here is derived from an EMBL/GenBank/DDBJ whole genome shotgun (WGS) entry which is preliminary data.</text>
</comment>
<dbReference type="GO" id="GO:0008488">
    <property type="term" value="F:gamma-glutamyl carboxylase activity"/>
    <property type="evidence" value="ECO:0007669"/>
    <property type="project" value="InterPro"/>
</dbReference>
<evidence type="ECO:0000313" key="10">
    <source>
        <dbReference type="Proteomes" id="UP000317169"/>
    </source>
</evidence>
<feature type="transmembrane region" description="Helical" evidence="7">
    <location>
        <begin position="20"/>
        <end position="39"/>
    </location>
</feature>
<keyword evidence="10" id="KW-1185">Reference proteome</keyword>
<reference evidence="9 10" key="1">
    <citation type="submission" date="2019-06" db="EMBL/GenBank/DDBJ databases">
        <title>Flavibacter putida gen. nov., sp. nov., a novel marine bacterium of the family Flavobacteriaceae isolated from coastal seawater.</title>
        <authorList>
            <person name="Feng X."/>
        </authorList>
    </citation>
    <scope>NUCLEOTIDE SEQUENCE [LARGE SCALE GENOMIC DNA]</scope>
    <source>
        <strain evidence="9 10">PLHSN227</strain>
    </source>
</reference>
<dbReference type="PANTHER" id="PTHR12639:SF7">
    <property type="entry name" value="HTTM DOMAIN-CONTAINING PROTEIN"/>
    <property type="match status" value="1"/>
</dbReference>
<dbReference type="Pfam" id="PF05090">
    <property type="entry name" value="HTTM"/>
    <property type="match status" value="1"/>
</dbReference>
<keyword evidence="6" id="KW-0456">Lyase</keyword>
<evidence type="ECO:0000256" key="2">
    <source>
        <dbReference type="ARBA" id="ARBA00022692"/>
    </source>
</evidence>
<dbReference type="SMART" id="SM00752">
    <property type="entry name" value="HTTM"/>
    <property type="match status" value="1"/>
</dbReference>
<evidence type="ECO:0000256" key="1">
    <source>
        <dbReference type="ARBA" id="ARBA00004127"/>
    </source>
</evidence>
<protein>
    <submittedName>
        <fullName evidence="9">HTTM domain-containing protein</fullName>
    </submittedName>
</protein>
<dbReference type="InterPro" id="IPR011020">
    <property type="entry name" value="HTTM-like"/>
</dbReference>